<dbReference type="EMBL" id="VSRR010009927">
    <property type="protein sequence ID" value="MPC51070.1"/>
    <property type="molecule type" value="Genomic_DNA"/>
</dbReference>
<dbReference type="OrthoDB" id="10417247at2759"/>
<sequence length="126" mass="14318">MLLSFVTPSLPFSLSPAFVPRTLREAERHHSVSITHYESVSRNKYSYRLHGLMVRRHNVVSARLRLGYRLPWQVAGVDGEAPFAECRLCNAPRSDTVEHYCLACPAVRHALPRGQTLAAICRSEFR</sequence>
<name>A0A5B7FTC5_PORTR</name>
<organism evidence="1 2">
    <name type="scientific">Portunus trituberculatus</name>
    <name type="common">Swimming crab</name>
    <name type="synonym">Neptunus trituberculatus</name>
    <dbReference type="NCBI Taxonomy" id="210409"/>
    <lineage>
        <taxon>Eukaryota</taxon>
        <taxon>Metazoa</taxon>
        <taxon>Ecdysozoa</taxon>
        <taxon>Arthropoda</taxon>
        <taxon>Crustacea</taxon>
        <taxon>Multicrustacea</taxon>
        <taxon>Malacostraca</taxon>
        <taxon>Eumalacostraca</taxon>
        <taxon>Eucarida</taxon>
        <taxon>Decapoda</taxon>
        <taxon>Pleocyemata</taxon>
        <taxon>Brachyura</taxon>
        <taxon>Eubrachyura</taxon>
        <taxon>Portunoidea</taxon>
        <taxon>Portunidae</taxon>
        <taxon>Portuninae</taxon>
        <taxon>Portunus</taxon>
    </lineage>
</organism>
<accession>A0A5B7FTC5</accession>
<dbReference type="AlphaFoldDB" id="A0A5B7FTC5"/>
<evidence type="ECO:0000313" key="2">
    <source>
        <dbReference type="Proteomes" id="UP000324222"/>
    </source>
</evidence>
<reference evidence="1 2" key="1">
    <citation type="submission" date="2019-05" db="EMBL/GenBank/DDBJ databases">
        <title>Another draft genome of Portunus trituberculatus and its Hox gene families provides insights of decapod evolution.</title>
        <authorList>
            <person name="Jeong J.-H."/>
            <person name="Song I."/>
            <person name="Kim S."/>
            <person name="Choi T."/>
            <person name="Kim D."/>
            <person name="Ryu S."/>
            <person name="Kim W."/>
        </authorList>
    </citation>
    <scope>NUCLEOTIDE SEQUENCE [LARGE SCALE GENOMIC DNA]</scope>
    <source>
        <tissue evidence="1">Muscle</tissue>
    </source>
</reference>
<gene>
    <name evidence="1" type="ORF">E2C01_044907</name>
</gene>
<proteinExistence type="predicted"/>
<dbReference type="Proteomes" id="UP000324222">
    <property type="component" value="Unassembled WGS sequence"/>
</dbReference>
<evidence type="ECO:0000313" key="1">
    <source>
        <dbReference type="EMBL" id="MPC51070.1"/>
    </source>
</evidence>
<comment type="caution">
    <text evidence="1">The sequence shown here is derived from an EMBL/GenBank/DDBJ whole genome shotgun (WGS) entry which is preliminary data.</text>
</comment>
<keyword evidence="2" id="KW-1185">Reference proteome</keyword>
<protein>
    <submittedName>
        <fullName evidence="1">Uncharacterized protein</fullName>
    </submittedName>
</protein>